<comment type="caution">
    <text evidence="1">The sequence shown here is derived from an EMBL/GenBank/DDBJ whole genome shotgun (WGS) entry which is preliminary data.</text>
</comment>
<dbReference type="AlphaFoldDB" id="A0A9X4N091"/>
<keyword evidence="2" id="KW-1185">Reference proteome</keyword>
<dbReference type="EMBL" id="JANCMU010000010">
    <property type="protein sequence ID" value="MDG4947050.1"/>
    <property type="molecule type" value="Genomic_DNA"/>
</dbReference>
<reference evidence="1" key="1">
    <citation type="submission" date="2022-07" db="EMBL/GenBank/DDBJ databases">
        <title>Description and genome-wide analysis of Profundicola chukchiensis gen. nov., sp. nov., marine bacteria isolated from bottom sediments of the Chukchi Sea.</title>
        <authorList>
            <person name="Romanenko L."/>
            <person name="Otstavnykh N."/>
            <person name="Kurilenko V."/>
            <person name="Eremeev V."/>
            <person name="Velansky P."/>
            <person name="Mikhailov V."/>
            <person name="Isaeva M."/>
        </authorList>
    </citation>
    <scope>NUCLEOTIDE SEQUENCE</scope>
    <source>
        <strain evidence="1">KMM 9713</strain>
    </source>
</reference>
<evidence type="ECO:0000313" key="2">
    <source>
        <dbReference type="Proteomes" id="UP001152599"/>
    </source>
</evidence>
<accession>A0A9X4N091</accession>
<name>A0A9X4N091_9FLAO</name>
<sequence>MKNIYIILFTIVGFSMIQAQVAIEKDNVTNNSVLLEFNDQAEGNTNGKAKSIILPWVGANKTGEQGTIVYDATDKKVKLLKEGDVWVDLTNAGTEEVSNEVQGSTQDNAGVEITDGTFTESAEVTADAQAVLKLNSKDKALVLPRVNGIEEVVNPQPGALVYDLKSKSIAVFNGSLWHFWN</sequence>
<dbReference type="RefSeq" id="WP_304421305.1">
    <property type="nucleotide sequence ID" value="NZ_JANCMU010000010.1"/>
</dbReference>
<organism evidence="1 2">
    <name type="scientific">Profundicola chukchiensis</name>
    <dbReference type="NCBI Taxonomy" id="2961959"/>
    <lineage>
        <taxon>Bacteria</taxon>
        <taxon>Pseudomonadati</taxon>
        <taxon>Bacteroidota</taxon>
        <taxon>Flavobacteriia</taxon>
        <taxon>Flavobacteriales</taxon>
        <taxon>Weeksellaceae</taxon>
        <taxon>Profundicola</taxon>
    </lineage>
</organism>
<protein>
    <submittedName>
        <fullName evidence="1">Uncharacterized protein</fullName>
    </submittedName>
</protein>
<dbReference type="Proteomes" id="UP001152599">
    <property type="component" value="Unassembled WGS sequence"/>
</dbReference>
<gene>
    <name evidence="1" type="ORF">NMK71_11565</name>
</gene>
<evidence type="ECO:0000313" key="1">
    <source>
        <dbReference type="EMBL" id="MDG4947050.1"/>
    </source>
</evidence>
<proteinExistence type="predicted"/>